<evidence type="ECO:0000313" key="4">
    <source>
        <dbReference type="EMBL" id="CDO56782.1"/>
    </source>
</evidence>
<dbReference type="STRING" id="1173061.A0A0J9XGY3"/>
<dbReference type="Gene3D" id="3.40.50.790">
    <property type="match status" value="1"/>
</dbReference>
<dbReference type="OrthoDB" id="1747252at2759"/>
<sequence>MSLASSLFKSVSHLNPGLSSSLRPAAALLQVPTGARFASKKSADAGTSSKATSKQIAAQRERNLAQQQIKRREQKKMSRLRLEAKTCLNTPLHLDTLTALRYLRAAEVGQPGDTTTITMNVRVVAERGVQPLFGSIKFPKSLDSDQRIAVFTLNPELAEEAKAAGAAVVGGEELIDEVRNGNINFNKALATPDILSKLSSVARVLGPKGLMPSPRRGTVSNNIVDLVSRSVGVVDFRQGGVPFVSVPVAKVSFTDAEIVKNLIAAIDEVRAAANRAVSKKPVVLGQTTISSTRGPGIVIDV</sequence>
<comment type="similarity">
    <text evidence="1">Belongs to the universal ribosomal protein uL1 family.</text>
</comment>
<reference evidence="5" key="3">
    <citation type="submission" date="2020-01" db="EMBL/GenBank/DDBJ databases">
        <authorList>
            <person name="Perkins V."/>
            <person name="Lessard M.-H."/>
            <person name="Dugat-Bony E."/>
            <person name="Frenette M."/>
            <person name="Labrie S."/>
        </authorList>
    </citation>
    <scope>NUCLEOTIDE SEQUENCE</scope>
    <source>
        <strain evidence="5">LMA-70</strain>
    </source>
</reference>
<dbReference type="EMBL" id="QQZK01000159">
    <property type="protein sequence ID" value="KAF5095082.1"/>
    <property type="molecule type" value="Genomic_DNA"/>
</dbReference>
<dbReference type="Proteomes" id="UP000242525">
    <property type="component" value="Unassembled WGS sequence"/>
</dbReference>
<dbReference type="Pfam" id="PF00687">
    <property type="entry name" value="Ribosomal_L1"/>
    <property type="match status" value="1"/>
</dbReference>
<dbReference type="InterPro" id="IPR023674">
    <property type="entry name" value="Ribosomal_uL1-like"/>
</dbReference>
<dbReference type="PANTHER" id="PTHR36427">
    <property type="entry name" value="54S RIBOSOMAL PROTEIN L1, MITOCHONDRIAL"/>
    <property type="match status" value="1"/>
</dbReference>
<protein>
    <submittedName>
        <fullName evidence="4">Similar to Saccharomyces cerevisiae YDR116C MRPL1 Mitochondrial ribosomal protein of the large subunit</fullName>
    </submittedName>
</protein>
<organism evidence="4 6">
    <name type="scientific">Geotrichum candidum</name>
    <name type="common">Oospora lactis</name>
    <name type="synonym">Dipodascus geotrichum</name>
    <dbReference type="NCBI Taxonomy" id="1173061"/>
    <lineage>
        <taxon>Eukaryota</taxon>
        <taxon>Fungi</taxon>
        <taxon>Dikarya</taxon>
        <taxon>Ascomycota</taxon>
        <taxon>Saccharomycotina</taxon>
        <taxon>Dipodascomycetes</taxon>
        <taxon>Dipodascales</taxon>
        <taxon>Dipodascaceae</taxon>
        <taxon>Geotrichum</taxon>
    </lineage>
</organism>
<gene>
    <name evidence="4" type="ORF">BN980_GECA16s03134g</name>
    <name evidence="5" type="ORF">DV451_004805</name>
</gene>
<evidence type="ECO:0000256" key="3">
    <source>
        <dbReference type="ARBA" id="ARBA00023274"/>
    </source>
</evidence>
<evidence type="ECO:0000256" key="2">
    <source>
        <dbReference type="ARBA" id="ARBA00022980"/>
    </source>
</evidence>
<evidence type="ECO:0000313" key="6">
    <source>
        <dbReference type="Proteomes" id="UP000242525"/>
    </source>
</evidence>
<dbReference type="GO" id="GO:0003735">
    <property type="term" value="F:structural constituent of ribosome"/>
    <property type="evidence" value="ECO:0007669"/>
    <property type="project" value="TreeGrafter"/>
</dbReference>
<proteinExistence type="inferred from homology"/>
<comment type="caution">
    <text evidence="4">The sequence shown here is derived from an EMBL/GenBank/DDBJ whole genome shotgun (WGS) entry which is preliminary data.</text>
</comment>
<dbReference type="EMBL" id="CCBN010000016">
    <property type="protein sequence ID" value="CDO56782.1"/>
    <property type="molecule type" value="Genomic_DNA"/>
</dbReference>
<dbReference type="InterPro" id="IPR028364">
    <property type="entry name" value="Ribosomal_uL1/biogenesis"/>
</dbReference>
<dbReference type="GO" id="GO:0005762">
    <property type="term" value="C:mitochondrial large ribosomal subunit"/>
    <property type="evidence" value="ECO:0007669"/>
    <property type="project" value="TreeGrafter"/>
</dbReference>
<dbReference type="CDD" id="cd00403">
    <property type="entry name" value="Ribosomal_L1"/>
    <property type="match status" value="1"/>
</dbReference>
<evidence type="ECO:0000256" key="1">
    <source>
        <dbReference type="ARBA" id="ARBA00010531"/>
    </source>
</evidence>
<dbReference type="Proteomes" id="UP000750522">
    <property type="component" value="Unassembled WGS sequence"/>
</dbReference>
<keyword evidence="3" id="KW-0687">Ribonucleoprotein</keyword>
<reference evidence="4 6" key="1">
    <citation type="submission" date="2014-03" db="EMBL/GenBank/DDBJ databases">
        <authorList>
            <person name="Casaregola S."/>
        </authorList>
    </citation>
    <scope>NUCLEOTIDE SEQUENCE [LARGE SCALE GENOMIC DNA]</scope>
    <source>
        <strain evidence="4 6">CLIB 918</strain>
    </source>
</reference>
<dbReference type="PANTHER" id="PTHR36427:SF3">
    <property type="entry name" value="LARGE RIBOSOMAL SUBUNIT PROTEIN UL1M"/>
    <property type="match status" value="1"/>
</dbReference>
<accession>A0A0J9XGY3</accession>
<name>A0A0J9XGY3_GEOCN</name>
<keyword evidence="2 4" id="KW-0689">Ribosomal protein</keyword>
<dbReference type="SUPFAM" id="SSF56808">
    <property type="entry name" value="Ribosomal protein L1"/>
    <property type="match status" value="1"/>
</dbReference>
<dbReference type="FunFam" id="3.40.50.790:FF:000001">
    <property type="entry name" value="50S ribosomal protein L1"/>
    <property type="match status" value="1"/>
</dbReference>
<reference evidence="5" key="2">
    <citation type="journal article" date="2020" name="Front. Microbiol.">
        <title>Phenotypic and Genetic Characterization of the Cheese Ripening Yeast Geotrichum candidum.</title>
        <authorList>
            <person name="Perkins V."/>
            <person name="Vignola S."/>
            <person name="Lessard M.H."/>
            <person name="Plante P.L."/>
            <person name="Corbeil J."/>
            <person name="Dugat-Bony E."/>
            <person name="Frenette M."/>
            <person name="Labrie S."/>
        </authorList>
    </citation>
    <scope>NUCLEOTIDE SEQUENCE</scope>
    <source>
        <strain evidence="5">LMA-70</strain>
    </source>
</reference>
<keyword evidence="6" id="KW-1185">Reference proteome</keyword>
<dbReference type="InterPro" id="IPR016095">
    <property type="entry name" value="Ribosomal_uL1_3-a/b-sand"/>
</dbReference>
<dbReference type="AlphaFoldDB" id="A0A0J9XGY3"/>
<evidence type="ECO:0000313" key="5">
    <source>
        <dbReference type="EMBL" id="KAF5095082.1"/>
    </source>
</evidence>
<dbReference type="Gene3D" id="3.30.190.20">
    <property type="match status" value="1"/>
</dbReference>